<keyword evidence="3 9" id="KW-1003">Cell membrane</keyword>
<evidence type="ECO:0000256" key="2">
    <source>
        <dbReference type="ARBA" id="ARBA00010065"/>
    </source>
</evidence>
<dbReference type="Gene3D" id="3.60.110.10">
    <property type="entry name" value="Carbon-nitrogen hydrolase"/>
    <property type="match status" value="1"/>
</dbReference>
<dbReference type="CDD" id="cd07571">
    <property type="entry name" value="ALP_N-acyl_transferase"/>
    <property type="match status" value="1"/>
</dbReference>
<feature type="transmembrane region" description="Helical" evidence="9">
    <location>
        <begin position="125"/>
        <end position="145"/>
    </location>
</feature>
<dbReference type="AlphaFoldDB" id="A0A0K1EHZ9"/>
<comment type="similarity">
    <text evidence="2 9">Belongs to the CN hydrolase family. Apolipoprotein N-acyltransferase subfamily.</text>
</comment>
<dbReference type="STRING" id="52.CMC5_046390"/>
<organism evidence="11 12">
    <name type="scientific">Chondromyces crocatus</name>
    <dbReference type="NCBI Taxonomy" id="52"/>
    <lineage>
        <taxon>Bacteria</taxon>
        <taxon>Pseudomonadati</taxon>
        <taxon>Myxococcota</taxon>
        <taxon>Polyangia</taxon>
        <taxon>Polyangiales</taxon>
        <taxon>Polyangiaceae</taxon>
        <taxon>Chondromyces</taxon>
    </lineage>
</organism>
<feature type="transmembrane region" description="Helical" evidence="9">
    <location>
        <begin position="217"/>
        <end position="235"/>
    </location>
</feature>
<name>A0A0K1EHZ9_CHOCO</name>
<evidence type="ECO:0000256" key="7">
    <source>
        <dbReference type="ARBA" id="ARBA00023136"/>
    </source>
</evidence>
<comment type="pathway">
    <text evidence="9">Protein modification; lipoprotein biosynthesis (N-acyl transfer).</text>
</comment>
<evidence type="ECO:0000256" key="4">
    <source>
        <dbReference type="ARBA" id="ARBA00022679"/>
    </source>
</evidence>
<dbReference type="InterPro" id="IPR045378">
    <property type="entry name" value="LNT_N"/>
</dbReference>
<dbReference type="Pfam" id="PF00795">
    <property type="entry name" value="CN_hydrolase"/>
    <property type="match status" value="1"/>
</dbReference>
<keyword evidence="5 9" id="KW-0812">Transmembrane</keyword>
<dbReference type="UniPathway" id="UPA00666"/>
<dbReference type="HAMAP" id="MF_01148">
    <property type="entry name" value="Lnt"/>
    <property type="match status" value="1"/>
</dbReference>
<evidence type="ECO:0000313" key="12">
    <source>
        <dbReference type="Proteomes" id="UP000067626"/>
    </source>
</evidence>
<keyword evidence="6 9" id="KW-1133">Transmembrane helix</keyword>
<dbReference type="InterPro" id="IPR003010">
    <property type="entry name" value="C-N_Hydrolase"/>
</dbReference>
<dbReference type="GO" id="GO:0016410">
    <property type="term" value="F:N-acyltransferase activity"/>
    <property type="evidence" value="ECO:0007669"/>
    <property type="project" value="UniProtKB-UniRule"/>
</dbReference>
<dbReference type="RefSeq" id="WP_050432413.1">
    <property type="nucleotide sequence ID" value="NZ_CP012159.1"/>
</dbReference>
<dbReference type="PANTHER" id="PTHR38686">
    <property type="entry name" value="APOLIPOPROTEIN N-ACYLTRANSFERASE"/>
    <property type="match status" value="1"/>
</dbReference>
<evidence type="ECO:0000256" key="8">
    <source>
        <dbReference type="ARBA" id="ARBA00023315"/>
    </source>
</evidence>
<evidence type="ECO:0000259" key="10">
    <source>
        <dbReference type="PROSITE" id="PS50263"/>
    </source>
</evidence>
<comment type="subcellular location">
    <subcellularLocation>
        <location evidence="1 9">Cell membrane</location>
        <topology evidence="1 9">Multi-pass membrane protein</topology>
    </subcellularLocation>
</comment>
<feature type="domain" description="CN hydrolase" evidence="10">
    <location>
        <begin position="250"/>
        <end position="496"/>
    </location>
</feature>
<evidence type="ECO:0000256" key="1">
    <source>
        <dbReference type="ARBA" id="ARBA00004651"/>
    </source>
</evidence>
<dbReference type="PROSITE" id="PS50263">
    <property type="entry name" value="CN_HYDROLASE"/>
    <property type="match status" value="1"/>
</dbReference>
<proteinExistence type="inferred from homology"/>
<feature type="transmembrane region" description="Helical" evidence="9">
    <location>
        <begin position="33"/>
        <end position="50"/>
    </location>
</feature>
<evidence type="ECO:0000256" key="9">
    <source>
        <dbReference type="HAMAP-Rule" id="MF_01148"/>
    </source>
</evidence>
<keyword evidence="7 9" id="KW-0472">Membrane</keyword>
<dbReference type="InterPro" id="IPR004563">
    <property type="entry name" value="Apolipo_AcylTrfase"/>
</dbReference>
<comment type="catalytic activity">
    <reaction evidence="9">
        <text>N-terminal S-1,2-diacyl-sn-glyceryl-L-cysteinyl-[lipoprotein] + a glycerophospholipid = N-acyl-S-1,2-diacyl-sn-glyceryl-L-cysteinyl-[lipoprotein] + a 2-acyl-sn-glycero-3-phospholipid + H(+)</text>
        <dbReference type="Rhea" id="RHEA:48228"/>
        <dbReference type="Rhea" id="RHEA-COMP:14681"/>
        <dbReference type="Rhea" id="RHEA-COMP:14684"/>
        <dbReference type="ChEBI" id="CHEBI:15378"/>
        <dbReference type="ChEBI" id="CHEBI:136912"/>
        <dbReference type="ChEBI" id="CHEBI:140656"/>
        <dbReference type="ChEBI" id="CHEBI:140657"/>
        <dbReference type="ChEBI" id="CHEBI:140660"/>
        <dbReference type="EC" id="2.3.1.269"/>
    </reaction>
</comment>
<evidence type="ECO:0000256" key="3">
    <source>
        <dbReference type="ARBA" id="ARBA00022475"/>
    </source>
</evidence>
<dbReference type="EMBL" id="CP012159">
    <property type="protein sequence ID" value="AKT40484.1"/>
    <property type="molecule type" value="Genomic_DNA"/>
</dbReference>
<dbReference type="Proteomes" id="UP000067626">
    <property type="component" value="Chromosome"/>
</dbReference>
<gene>
    <name evidence="9" type="primary">lnt</name>
    <name evidence="11" type="ORF">CMC5_046390</name>
</gene>
<dbReference type="PANTHER" id="PTHR38686:SF1">
    <property type="entry name" value="APOLIPOPROTEIN N-ACYLTRANSFERASE"/>
    <property type="match status" value="1"/>
</dbReference>
<dbReference type="PATRIC" id="fig|52.7.peg.5119"/>
<dbReference type="Pfam" id="PF20154">
    <property type="entry name" value="LNT_N"/>
    <property type="match status" value="1"/>
</dbReference>
<dbReference type="OrthoDB" id="9804277at2"/>
<evidence type="ECO:0000256" key="5">
    <source>
        <dbReference type="ARBA" id="ARBA00022692"/>
    </source>
</evidence>
<feature type="transmembrane region" description="Helical" evidence="9">
    <location>
        <begin position="165"/>
        <end position="186"/>
    </location>
</feature>
<reference evidence="11 12" key="1">
    <citation type="submission" date="2015-07" db="EMBL/GenBank/DDBJ databases">
        <title>Genome analysis of myxobacterium Chondromyces crocatus Cm c5 reveals a high potential for natural compound synthesis and the genetic basis for the loss of fruiting body formation.</title>
        <authorList>
            <person name="Zaburannyi N."/>
            <person name="Bunk B."/>
            <person name="Maier J."/>
            <person name="Overmann J."/>
            <person name="Mueller R."/>
        </authorList>
    </citation>
    <scope>NUCLEOTIDE SEQUENCE [LARGE SCALE GENOMIC DNA]</scope>
    <source>
        <strain evidence="11 12">Cm c5</strain>
    </source>
</reference>
<evidence type="ECO:0000313" key="11">
    <source>
        <dbReference type="EMBL" id="AKT40484.1"/>
    </source>
</evidence>
<accession>A0A0K1EHZ9</accession>
<sequence length="542" mass="59364">MNSKTSPLGTRASYGLAALTGFLYFLGFPGVDLWPISFFGLVPLVIALRGQTPRRAAGLGWMSGFVMTMTGFYWLLNMLKVFSGFPTALCLIFMVILCAYQGGRIALCGYLYGRAEARGWPATPVFALAFVASELIYPLLFPWYYGASVHNAPLFLQVADLGGPYLVGLVLVAANLAIAEVIKVWLDLRAQAAAAPAEGANRPATPTLLDALRPHRAVLITCIAIPVLAAIYGFIRLRAVDATAATAEPIKVGIVQPNLALFDRKDALRIHQRRTQELKEQGAELVVWSEAAIPRMHREKGYEIAVQREITGKLGVPSIVGTLLHSPGASRAEPGRTYNTAIIADEKGKVLGRFDKHYLLAFGEYLPFGETFPKLYEWSPNSGRMNRGTSLDPLRWNGHQISAMICYEDILPDFVNQLVGHGDPDLLVNLTNDAWFGDSTEPWIHLALAKLRSVEHHRYMVRATNSGVSAIIDPVGRVIAHGGTFREETVFGEARFMRSTTVYNVVRDVPWYLATLAIVLMAVVSRRRKASAPAASTPPTTA</sequence>
<dbReference type="InterPro" id="IPR036526">
    <property type="entry name" value="C-N_Hydrolase_sf"/>
</dbReference>
<dbReference type="KEGG" id="ccro:CMC5_046390"/>
<comment type="function">
    <text evidence="9">Catalyzes the phospholipid dependent N-acylation of the N-terminal cysteine of apolipoprotein, the last step in lipoprotein maturation.</text>
</comment>
<dbReference type="SUPFAM" id="SSF56317">
    <property type="entry name" value="Carbon-nitrogen hydrolase"/>
    <property type="match status" value="1"/>
</dbReference>
<dbReference type="EC" id="2.3.1.269" evidence="9"/>
<keyword evidence="4 9" id="KW-0808">Transferase</keyword>
<feature type="transmembrane region" description="Helical" evidence="9">
    <location>
        <begin position="57"/>
        <end position="76"/>
    </location>
</feature>
<dbReference type="GO" id="GO:0042158">
    <property type="term" value="P:lipoprotein biosynthetic process"/>
    <property type="evidence" value="ECO:0007669"/>
    <property type="project" value="UniProtKB-UniRule"/>
</dbReference>
<dbReference type="NCBIfam" id="TIGR00546">
    <property type="entry name" value="lnt"/>
    <property type="match status" value="1"/>
</dbReference>
<feature type="transmembrane region" description="Helical" evidence="9">
    <location>
        <begin position="88"/>
        <end position="113"/>
    </location>
</feature>
<feature type="transmembrane region" description="Helical" evidence="9">
    <location>
        <begin position="12"/>
        <end position="27"/>
    </location>
</feature>
<evidence type="ECO:0000256" key="6">
    <source>
        <dbReference type="ARBA" id="ARBA00022989"/>
    </source>
</evidence>
<keyword evidence="8 9" id="KW-0012">Acyltransferase</keyword>
<protein>
    <recommendedName>
        <fullName evidence="9">Apolipoprotein N-acyltransferase</fullName>
        <shortName evidence="9">ALP N-acyltransferase</shortName>
        <ecNumber evidence="9">2.3.1.269</ecNumber>
    </recommendedName>
</protein>
<keyword evidence="12" id="KW-1185">Reference proteome</keyword>
<dbReference type="GO" id="GO:0005886">
    <property type="term" value="C:plasma membrane"/>
    <property type="evidence" value="ECO:0007669"/>
    <property type="project" value="UniProtKB-SubCell"/>
</dbReference>